<gene>
    <name evidence="8" type="ORF">HVS_05240</name>
</gene>
<accession>A0A2K9E0S1</accession>
<name>A0A2K9E0S1_9FIRM</name>
<dbReference type="PANTHER" id="PTHR10010">
    <property type="entry name" value="SOLUTE CARRIER FAMILY 34 SODIUM PHOSPHATE , MEMBER 2-RELATED"/>
    <property type="match status" value="1"/>
</dbReference>
<dbReference type="AlphaFoldDB" id="A0A2K9E0S1"/>
<evidence type="ECO:0000256" key="5">
    <source>
        <dbReference type="ARBA" id="ARBA00023136"/>
    </source>
</evidence>
<evidence type="ECO:0000313" key="9">
    <source>
        <dbReference type="Proteomes" id="UP000233534"/>
    </source>
</evidence>
<dbReference type="EMBL" id="CP025197">
    <property type="protein sequence ID" value="AUG56979.1"/>
    <property type="molecule type" value="Genomic_DNA"/>
</dbReference>
<evidence type="ECO:0000256" key="3">
    <source>
        <dbReference type="ARBA" id="ARBA00022692"/>
    </source>
</evidence>
<evidence type="ECO:0000256" key="1">
    <source>
        <dbReference type="ARBA" id="ARBA00004651"/>
    </source>
</evidence>
<feature type="domain" description="PhoU" evidence="7">
    <location>
        <begin position="357"/>
        <end position="444"/>
    </location>
</feature>
<evidence type="ECO:0000256" key="2">
    <source>
        <dbReference type="ARBA" id="ARBA00022475"/>
    </source>
</evidence>
<dbReference type="RefSeq" id="WP_101299867.1">
    <property type="nucleotide sequence ID" value="NZ_CP025197.1"/>
</dbReference>
<dbReference type="NCBIfam" id="NF037997">
    <property type="entry name" value="Na_Pi_symport"/>
    <property type="match status" value="1"/>
</dbReference>
<feature type="transmembrane region" description="Helical" evidence="6">
    <location>
        <begin position="136"/>
        <end position="158"/>
    </location>
</feature>
<dbReference type="Proteomes" id="UP000233534">
    <property type="component" value="Chromosome"/>
</dbReference>
<feature type="transmembrane region" description="Helical" evidence="6">
    <location>
        <begin position="114"/>
        <end position="130"/>
    </location>
</feature>
<dbReference type="Pfam" id="PF01895">
    <property type="entry name" value="PhoU"/>
    <property type="match status" value="2"/>
</dbReference>
<feature type="transmembrane region" description="Helical" evidence="6">
    <location>
        <begin position="6"/>
        <end position="25"/>
    </location>
</feature>
<keyword evidence="2" id="KW-1003">Cell membrane</keyword>
<feature type="transmembrane region" description="Helical" evidence="6">
    <location>
        <begin position="179"/>
        <end position="203"/>
    </location>
</feature>
<comment type="subcellular location">
    <subcellularLocation>
        <location evidence="1">Cell membrane</location>
        <topology evidence="1">Multi-pass membrane protein</topology>
    </subcellularLocation>
</comment>
<dbReference type="GO" id="GO:0044341">
    <property type="term" value="P:sodium-dependent phosphate transport"/>
    <property type="evidence" value="ECO:0007669"/>
    <property type="project" value="InterPro"/>
</dbReference>
<dbReference type="Pfam" id="PF02690">
    <property type="entry name" value="Na_Pi_cotrans"/>
    <property type="match status" value="1"/>
</dbReference>
<dbReference type="InterPro" id="IPR038078">
    <property type="entry name" value="PhoU-like_sf"/>
</dbReference>
<keyword evidence="4 6" id="KW-1133">Transmembrane helix</keyword>
<evidence type="ECO:0000313" key="8">
    <source>
        <dbReference type="EMBL" id="AUG56979.1"/>
    </source>
</evidence>
<dbReference type="NCBIfam" id="TIGR00704">
    <property type="entry name" value="NaPi_cotrn_rel"/>
    <property type="match status" value="1"/>
</dbReference>
<evidence type="ECO:0000256" key="6">
    <source>
        <dbReference type="SAM" id="Phobius"/>
    </source>
</evidence>
<dbReference type="InterPro" id="IPR004633">
    <property type="entry name" value="NaPi_cotrn-rel/YqeW-like"/>
</dbReference>
<reference evidence="8 9" key="1">
    <citation type="submission" date="2017-12" db="EMBL/GenBank/DDBJ databases">
        <title>Complete genome sequence of Herbivorax saccincola GGR1, a novel Cellulosome-producing hydrolytic bacterium in a thermophilic biogas plant, established by Illumina and Nanopore MinION sequencing.</title>
        <authorList>
            <person name="Pechtl A."/>
            <person name="Ruckert C."/>
            <person name="Koeck D.E."/>
            <person name="Maus I."/>
            <person name="Winkler A."/>
            <person name="Kalinowski J."/>
            <person name="Puhler A."/>
            <person name="Schwarz W.W."/>
            <person name="Zverlov V.V."/>
            <person name="Schluter A."/>
            <person name="Liebl W."/>
        </authorList>
    </citation>
    <scope>NUCLEOTIDE SEQUENCE [LARGE SCALE GENOMIC DNA]</scope>
    <source>
        <strain evidence="9">SR1</strain>
    </source>
</reference>
<dbReference type="GO" id="GO:0005436">
    <property type="term" value="F:sodium:phosphate symporter activity"/>
    <property type="evidence" value="ECO:0007669"/>
    <property type="project" value="InterPro"/>
</dbReference>
<dbReference type="Gene3D" id="1.20.58.220">
    <property type="entry name" value="Phosphate transport system protein phou homolog 2, domain 2"/>
    <property type="match status" value="1"/>
</dbReference>
<evidence type="ECO:0000256" key="4">
    <source>
        <dbReference type="ARBA" id="ARBA00022989"/>
    </source>
</evidence>
<keyword evidence="9" id="KW-1185">Reference proteome</keyword>
<dbReference type="SUPFAM" id="SSF109755">
    <property type="entry name" value="PhoU-like"/>
    <property type="match status" value="1"/>
</dbReference>
<organism evidence="8 9">
    <name type="scientific">Acetivibrio saccincola</name>
    <dbReference type="NCBI Taxonomy" id="1677857"/>
    <lineage>
        <taxon>Bacteria</taxon>
        <taxon>Bacillati</taxon>
        <taxon>Bacillota</taxon>
        <taxon>Clostridia</taxon>
        <taxon>Eubacteriales</taxon>
        <taxon>Oscillospiraceae</taxon>
        <taxon>Acetivibrio</taxon>
    </lineage>
</organism>
<keyword evidence="3 6" id="KW-0812">Transmembrane</keyword>
<evidence type="ECO:0000259" key="7">
    <source>
        <dbReference type="Pfam" id="PF01895"/>
    </source>
</evidence>
<dbReference type="InterPro" id="IPR003841">
    <property type="entry name" value="Na/Pi_transpt"/>
</dbReference>
<feature type="transmembrane region" description="Helical" evidence="6">
    <location>
        <begin position="46"/>
        <end position="65"/>
    </location>
</feature>
<keyword evidence="5 6" id="KW-0472">Membrane</keyword>
<feature type="domain" description="PhoU" evidence="7">
    <location>
        <begin position="467"/>
        <end position="548"/>
    </location>
</feature>
<dbReference type="KEGG" id="hsc:HVS_05240"/>
<feature type="transmembrane region" description="Helical" evidence="6">
    <location>
        <begin position="223"/>
        <end position="244"/>
    </location>
</feature>
<proteinExistence type="predicted"/>
<dbReference type="PANTHER" id="PTHR10010:SF46">
    <property type="entry name" value="SODIUM-DEPENDENT PHOSPHATE TRANSPORT PROTEIN 2B"/>
    <property type="match status" value="1"/>
</dbReference>
<protein>
    <recommendedName>
        <fullName evidence="7">PhoU domain-containing protein</fullName>
    </recommendedName>
</protein>
<feature type="transmembrane region" description="Helical" evidence="6">
    <location>
        <begin position="256"/>
        <end position="274"/>
    </location>
</feature>
<dbReference type="GO" id="GO:0005886">
    <property type="term" value="C:plasma membrane"/>
    <property type="evidence" value="ECO:0007669"/>
    <property type="project" value="UniProtKB-SubCell"/>
</dbReference>
<sequence length="570" mass="62063">MSDNLEISTMLFSLFGGLAIFIYSMNLMGDGLQKAAGEKMRRILEVLTSNPLMGILVGTLVTMIIQSSSATTVMVVGFVSAKLMTLPQAIGVIMGANIGTTVTAQIVAFNLGDYAYLITAIGFILFFFFNKKIIKYIGQTTFSFGLLFVGLNVMSNAMKPLAQSEVFTDIIYCVSNNPILGLIVGALVTLILQSSSATTAVLLNLAREVGADGQALISLQGALPILFGCNIGTTITAILASIGARINAKRAAMAHTIFNVAGSILFMLFLPYFAKFVAFISPKGQEIEVVGRQIANAHTSFNVINTILWLPFVALLAKIVTFIVRGEEDTEENRVLYLDYKILNNVAVAMDLATKELTRMAELARKMMANAKKAIINSDTDAAKKVHEIEDIVDMLQTEIIKYLSTMLSQSALTDRQSVRLAGLMHITNDIERMGDHCKNVAELAMEKIDRDLPFSKEAISDLSNAFNKLNDMVDHSIQSLSEGNISLAKKVLAEESEIDKLETDLRDRHIKRLDSGLCNPASTIMFIELIHNIERIADHCNNIAEAVLEDLENNSASPGTDSSPATDIP</sequence>
<dbReference type="InterPro" id="IPR026022">
    <property type="entry name" value="PhoU_dom"/>
</dbReference>